<dbReference type="EMBL" id="UOFN01000093">
    <property type="protein sequence ID" value="VAW78333.1"/>
    <property type="molecule type" value="Genomic_DNA"/>
</dbReference>
<proteinExistence type="predicted"/>
<evidence type="ECO:0000256" key="2">
    <source>
        <dbReference type="ARBA" id="ARBA00022603"/>
    </source>
</evidence>
<dbReference type="PRINTS" id="PR00105">
    <property type="entry name" value="C5METTRFRASE"/>
</dbReference>
<dbReference type="SUPFAM" id="SSF53335">
    <property type="entry name" value="S-adenosyl-L-methionine-dependent methyltransferases"/>
    <property type="match status" value="1"/>
</dbReference>
<accession>A0A3B0YQH4</accession>
<dbReference type="PANTHER" id="PTHR10629:SF52">
    <property type="entry name" value="DNA (CYTOSINE-5)-METHYLTRANSFERASE 1"/>
    <property type="match status" value="1"/>
</dbReference>
<protein>
    <recommendedName>
        <fullName evidence="1">DNA (cytosine-5-)-methyltransferase</fullName>
        <ecNumber evidence="1">2.1.1.37</ecNumber>
    </recommendedName>
</protein>
<dbReference type="GO" id="GO:0044027">
    <property type="term" value="P:negative regulation of gene expression via chromosomal CpG island methylation"/>
    <property type="evidence" value="ECO:0007669"/>
    <property type="project" value="TreeGrafter"/>
</dbReference>
<dbReference type="PANTHER" id="PTHR10629">
    <property type="entry name" value="CYTOSINE-SPECIFIC METHYLTRANSFERASE"/>
    <property type="match status" value="1"/>
</dbReference>
<sequence length="374" mass="43132">MKNQKYNVLSLFSGAGGLDLGFENKGFEHLECVEIDDHCINTLKKNRENWNITQKDITTYSPKHKNIDVLIGGPPCQGFSLGGNRDPNDPRNRLFLEMIRVAKETNPRVVVIENVLNLRTMKAPWSGRNFVEEISDQFESLGYSVFFDVFRVCYFGVPQTRRRFIFIAIKGDAPQEYQLPVPDINPTTIREALFKIGQSENMDIPNHNPQWGFKSRVHTNLEKKTKSKDIAVPIRISRTGSDGHPIRSFDEPFPAVDTATVWGWAKGYLHAERVVKDRKVEKHVRNPDATTKLWRITADQMRTFTHREYARLQTFPDNWVFTGKNKRDHQKQIGNAVPVKFAERIAENVMKILVSQDENRSFEPEGEFQLKMAL</sequence>
<evidence type="ECO:0000256" key="4">
    <source>
        <dbReference type="ARBA" id="ARBA00022691"/>
    </source>
</evidence>
<dbReference type="InterPro" id="IPR001525">
    <property type="entry name" value="C5_MeTfrase"/>
</dbReference>
<dbReference type="GO" id="GO:0003886">
    <property type="term" value="F:DNA (cytosine-5-)-methyltransferase activity"/>
    <property type="evidence" value="ECO:0007669"/>
    <property type="project" value="UniProtKB-EC"/>
</dbReference>
<dbReference type="InterPro" id="IPR050390">
    <property type="entry name" value="C5-Methyltransferase"/>
</dbReference>
<dbReference type="InterPro" id="IPR029063">
    <property type="entry name" value="SAM-dependent_MTases_sf"/>
</dbReference>
<keyword evidence="2 5" id="KW-0489">Methyltransferase</keyword>
<dbReference type="PROSITE" id="PS00094">
    <property type="entry name" value="C5_MTASE_1"/>
    <property type="match status" value="1"/>
</dbReference>
<dbReference type="AlphaFoldDB" id="A0A3B0YQH4"/>
<dbReference type="Gene3D" id="3.40.50.150">
    <property type="entry name" value="Vaccinia Virus protein VP39"/>
    <property type="match status" value="1"/>
</dbReference>
<dbReference type="PROSITE" id="PS51679">
    <property type="entry name" value="SAM_MT_C5"/>
    <property type="match status" value="1"/>
</dbReference>
<keyword evidence="3 5" id="KW-0808">Transferase</keyword>
<dbReference type="GO" id="GO:0005634">
    <property type="term" value="C:nucleus"/>
    <property type="evidence" value="ECO:0007669"/>
    <property type="project" value="TreeGrafter"/>
</dbReference>
<keyword evidence="4" id="KW-0949">S-adenosyl-L-methionine</keyword>
<evidence type="ECO:0000256" key="3">
    <source>
        <dbReference type="ARBA" id="ARBA00022679"/>
    </source>
</evidence>
<evidence type="ECO:0000313" key="5">
    <source>
        <dbReference type="EMBL" id="VAW78333.1"/>
    </source>
</evidence>
<organism evidence="5">
    <name type="scientific">hydrothermal vent metagenome</name>
    <dbReference type="NCBI Taxonomy" id="652676"/>
    <lineage>
        <taxon>unclassified sequences</taxon>
        <taxon>metagenomes</taxon>
        <taxon>ecological metagenomes</taxon>
    </lineage>
</organism>
<dbReference type="InterPro" id="IPR018117">
    <property type="entry name" value="C5_DNA_meth_AS"/>
</dbReference>
<dbReference type="EC" id="2.1.1.37" evidence="1"/>
<dbReference type="GO" id="GO:0003677">
    <property type="term" value="F:DNA binding"/>
    <property type="evidence" value="ECO:0007669"/>
    <property type="project" value="TreeGrafter"/>
</dbReference>
<dbReference type="Gene3D" id="3.90.120.10">
    <property type="entry name" value="DNA Methylase, subunit A, domain 2"/>
    <property type="match status" value="1"/>
</dbReference>
<dbReference type="NCBIfam" id="TIGR00675">
    <property type="entry name" value="dcm"/>
    <property type="match status" value="1"/>
</dbReference>
<evidence type="ECO:0000256" key="1">
    <source>
        <dbReference type="ARBA" id="ARBA00011975"/>
    </source>
</evidence>
<reference evidence="5" key="1">
    <citation type="submission" date="2018-06" db="EMBL/GenBank/DDBJ databases">
        <authorList>
            <person name="Zhirakovskaya E."/>
        </authorList>
    </citation>
    <scope>NUCLEOTIDE SEQUENCE</scope>
</reference>
<dbReference type="GO" id="GO:0032259">
    <property type="term" value="P:methylation"/>
    <property type="evidence" value="ECO:0007669"/>
    <property type="project" value="UniProtKB-KW"/>
</dbReference>
<name>A0A3B0YQH4_9ZZZZ</name>
<dbReference type="Pfam" id="PF00145">
    <property type="entry name" value="DNA_methylase"/>
    <property type="match status" value="1"/>
</dbReference>
<gene>
    <name evidence="5" type="ORF">MNBD_GAMMA15-377</name>
</gene>